<sequence length="68" mass="7621">MKITITPRHKEPDTEFYHSQRVSAGLQLRSKQPPATSASTQPLACQLPMAQLSSRIRLDHHALTVTIE</sequence>
<feature type="compositionally biased region" description="Polar residues" evidence="1">
    <location>
        <begin position="29"/>
        <end position="41"/>
    </location>
</feature>
<evidence type="ECO:0000313" key="2">
    <source>
        <dbReference type="EMBL" id="OAT01626.1"/>
    </source>
</evidence>
<name>A0ABX2VWV3_AJEDR</name>
<feature type="region of interest" description="Disordered" evidence="1">
    <location>
        <begin position="1"/>
        <end position="41"/>
    </location>
</feature>
<proteinExistence type="predicted"/>
<dbReference type="EMBL" id="EQ999978">
    <property type="protein sequence ID" value="OAT01626.1"/>
    <property type="molecule type" value="Genomic_DNA"/>
</dbReference>
<dbReference type="RefSeq" id="XP_045281353.1">
    <property type="nucleotide sequence ID" value="XM_045426322.1"/>
</dbReference>
<protein>
    <submittedName>
        <fullName evidence="2">Uncharacterized protein</fullName>
    </submittedName>
</protein>
<keyword evidence="3" id="KW-1185">Reference proteome</keyword>
<organism evidence="2 3">
    <name type="scientific">Ajellomyces dermatitidis (strain ER-3 / ATCC MYA-2586)</name>
    <name type="common">Blastomyces dermatitidis</name>
    <dbReference type="NCBI Taxonomy" id="559297"/>
    <lineage>
        <taxon>Eukaryota</taxon>
        <taxon>Fungi</taxon>
        <taxon>Dikarya</taxon>
        <taxon>Ascomycota</taxon>
        <taxon>Pezizomycotina</taxon>
        <taxon>Eurotiomycetes</taxon>
        <taxon>Eurotiomycetidae</taxon>
        <taxon>Onygenales</taxon>
        <taxon>Ajellomycetaceae</taxon>
        <taxon>Blastomyces</taxon>
    </lineage>
</organism>
<accession>A0ABX2VWV3</accession>
<dbReference type="GeneID" id="69032068"/>
<reference evidence="3" key="1">
    <citation type="journal article" date="2015" name="PLoS Genet.">
        <title>The dynamic genome and transcriptome of the human fungal pathogen Blastomyces and close relative Emmonsia.</title>
        <authorList>
            <person name="Munoz J.F."/>
            <person name="Gauthier G.M."/>
            <person name="Desjardins C.A."/>
            <person name="Gallo J.E."/>
            <person name="Holder J."/>
            <person name="Sullivan T.D."/>
            <person name="Marty A.J."/>
            <person name="Carmen J.C."/>
            <person name="Chen Z."/>
            <person name="Ding L."/>
            <person name="Gujja S."/>
            <person name="Magrini V."/>
            <person name="Misas E."/>
            <person name="Mitreva M."/>
            <person name="Priest M."/>
            <person name="Saif S."/>
            <person name="Whiston E.A."/>
            <person name="Young S."/>
            <person name="Zeng Q."/>
            <person name="Goldman W.E."/>
            <person name="Mardis E.R."/>
            <person name="Taylor J.W."/>
            <person name="McEwen J.G."/>
            <person name="Clay O.K."/>
            <person name="Klein B.S."/>
            <person name="Cuomo C.A."/>
        </authorList>
    </citation>
    <scope>NUCLEOTIDE SEQUENCE [LARGE SCALE GENOMIC DNA]</scope>
    <source>
        <strain evidence="3">ER-3 / ATCC MYA-2586</strain>
    </source>
</reference>
<evidence type="ECO:0000313" key="3">
    <source>
        <dbReference type="Proteomes" id="UP000002039"/>
    </source>
</evidence>
<feature type="compositionally biased region" description="Basic and acidic residues" evidence="1">
    <location>
        <begin position="8"/>
        <end position="18"/>
    </location>
</feature>
<gene>
    <name evidence="2" type="ORF">BDCG_17176</name>
</gene>
<evidence type="ECO:0000256" key="1">
    <source>
        <dbReference type="SAM" id="MobiDB-lite"/>
    </source>
</evidence>
<dbReference type="Proteomes" id="UP000002039">
    <property type="component" value="Unassembled WGS sequence"/>
</dbReference>